<evidence type="ECO:0000313" key="2">
    <source>
        <dbReference type="Proteomes" id="UP000182987"/>
    </source>
</evidence>
<evidence type="ECO:0000313" key="1">
    <source>
        <dbReference type="EMBL" id="APG05954.1"/>
    </source>
</evidence>
<dbReference type="STRING" id="1440763.BJI69_19965"/>
<proteinExistence type="predicted"/>
<accession>A0A0G9HBR5</accession>
<dbReference type="EMBL" id="CP017480">
    <property type="protein sequence ID" value="APG05954.1"/>
    <property type="molecule type" value="Genomic_DNA"/>
</dbReference>
<dbReference type="KEGG" id="lrz:BJI69_19965"/>
<dbReference type="PATRIC" id="fig|1440763.5.peg.1632"/>
<protein>
    <submittedName>
        <fullName evidence="1">Uncharacterized protein</fullName>
    </submittedName>
</protein>
<keyword evidence="2" id="KW-1185">Reference proteome</keyword>
<dbReference type="AlphaFoldDB" id="A0A0G9HBR5"/>
<name>A0A0G9HBR5_9GAMM</name>
<dbReference type="Proteomes" id="UP000182987">
    <property type="component" value="Chromosome"/>
</dbReference>
<organism evidence="1 2">
    <name type="scientific">Luteibacter rhizovicinus DSM 16549</name>
    <dbReference type="NCBI Taxonomy" id="1440763"/>
    <lineage>
        <taxon>Bacteria</taxon>
        <taxon>Pseudomonadati</taxon>
        <taxon>Pseudomonadota</taxon>
        <taxon>Gammaproteobacteria</taxon>
        <taxon>Lysobacterales</taxon>
        <taxon>Rhodanobacteraceae</taxon>
        <taxon>Luteibacter</taxon>
    </lineage>
</organism>
<sequence length="81" mass="9339">MVIEALLRAHEGAAYAYDRLLEPMGVADAVPSRIERVKHFVSIEFIRWFMSKDGFARFGYRNYRGLMAGSFAMSPPPYRHL</sequence>
<reference evidence="2" key="1">
    <citation type="submission" date="2016-09" db="EMBL/GenBank/DDBJ databases">
        <authorList>
            <person name="Lysoe E."/>
        </authorList>
    </citation>
    <scope>NUCLEOTIDE SEQUENCE [LARGE SCALE GENOMIC DNA]</scope>
    <source>
        <strain evidence="2">LJ96T</strain>
    </source>
</reference>
<gene>
    <name evidence="1" type="ORF">BJI69_19965</name>
</gene>